<keyword evidence="1" id="KW-0812">Transmembrane</keyword>
<feature type="transmembrane region" description="Helical" evidence="1">
    <location>
        <begin position="78"/>
        <end position="94"/>
    </location>
</feature>
<dbReference type="EMBL" id="BSUN01000001">
    <property type="protein sequence ID" value="GMA33939.1"/>
    <property type="molecule type" value="Genomic_DNA"/>
</dbReference>
<accession>A0ABQ6I825</accession>
<dbReference type="RefSeq" id="WP_431308259.1">
    <property type="nucleotide sequence ID" value="NZ_BSUN01000001.1"/>
</dbReference>
<evidence type="ECO:0000313" key="3">
    <source>
        <dbReference type="Proteomes" id="UP001157125"/>
    </source>
</evidence>
<evidence type="ECO:0000256" key="1">
    <source>
        <dbReference type="SAM" id="Phobius"/>
    </source>
</evidence>
<comment type="caution">
    <text evidence="2">The sequence shown here is derived from an EMBL/GenBank/DDBJ whole genome shotgun (WGS) entry which is preliminary data.</text>
</comment>
<gene>
    <name evidence="2" type="ORF">GCM10025876_01430</name>
</gene>
<keyword evidence="1" id="KW-1133">Transmembrane helix</keyword>
<keyword evidence="3" id="KW-1185">Reference proteome</keyword>
<proteinExistence type="predicted"/>
<evidence type="ECO:0000313" key="2">
    <source>
        <dbReference type="EMBL" id="GMA33939.1"/>
    </source>
</evidence>
<sequence>MGDPAYLDRNAGLPHMGASGTGPRLMLHQDVDAIMACADVAALAEMKAYARSYFAMSGLIVIATGGAAVAAATRRTSWAAGAIGLAVVSGLGVIEARRRARQWEAAVDARLAVLKR</sequence>
<protein>
    <submittedName>
        <fullName evidence="2">Uncharacterized protein</fullName>
    </submittedName>
</protein>
<reference evidence="3" key="1">
    <citation type="journal article" date="2019" name="Int. J. Syst. Evol. Microbiol.">
        <title>The Global Catalogue of Microorganisms (GCM) 10K type strain sequencing project: providing services to taxonomists for standard genome sequencing and annotation.</title>
        <authorList>
            <consortium name="The Broad Institute Genomics Platform"/>
            <consortium name="The Broad Institute Genome Sequencing Center for Infectious Disease"/>
            <person name="Wu L."/>
            <person name="Ma J."/>
        </authorList>
    </citation>
    <scope>NUCLEOTIDE SEQUENCE [LARGE SCALE GENOMIC DNA]</scope>
    <source>
        <strain evidence="3">NBRC 112299</strain>
    </source>
</reference>
<keyword evidence="1" id="KW-0472">Membrane</keyword>
<name>A0ABQ6I825_9MICO</name>
<organism evidence="2 3">
    <name type="scientific">Demequina litorisediminis</name>
    <dbReference type="NCBI Taxonomy" id="1849022"/>
    <lineage>
        <taxon>Bacteria</taxon>
        <taxon>Bacillati</taxon>
        <taxon>Actinomycetota</taxon>
        <taxon>Actinomycetes</taxon>
        <taxon>Micrococcales</taxon>
        <taxon>Demequinaceae</taxon>
        <taxon>Demequina</taxon>
    </lineage>
</organism>
<dbReference type="Proteomes" id="UP001157125">
    <property type="component" value="Unassembled WGS sequence"/>
</dbReference>
<feature type="transmembrane region" description="Helical" evidence="1">
    <location>
        <begin position="53"/>
        <end position="72"/>
    </location>
</feature>